<dbReference type="InterPro" id="IPR038507">
    <property type="entry name" value="YcnI-like_sf"/>
</dbReference>
<accession>A0A1I1CJL4</accession>
<gene>
    <name evidence="5" type="ORF">SAMN05216266_13135</name>
</gene>
<evidence type="ECO:0000256" key="1">
    <source>
        <dbReference type="SAM" id="MobiDB-lite"/>
    </source>
</evidence>
<dbReference type="RefSeq" id="WP_091679134.1">
    <property type="nucleotide sequence ID" value="NZ_FOKG01000031.1"/>
</dbReference>
<organism evidence="5 6">
    <name type="scientific">Amycolatopsis marina</name>
    <dbReference type="NCBI Taxonomy" id="490629"/>
    <lineage>
        <taxon>Bacteria</taxon>
        <taxon>Bacillati</taxon>
        <taxon>Actinomycetota</taxon>
        <taxon>Actinomycetes</taxon>
        <taxon>Pseudonocardiales</taxon>
        <taxon>Pseudonocardiaceae</taxon>
        <taxon>Amycolatopsis</taxon>
    </lineage>
</organism>
<keyword evidence="2" id="KW-1133">Transmembrane helix</keyword>
<feature type="region of interest" description="Disordered" evidence="1">
    <location>
        <begin position="186"/>
        <end position="206"/>
    </location>
</feature>
<sequence>MSRTHVIRRSAVLLGAVGATSLLTTGIAAAHVTANVYGEQPEKGGYGAIVLRVPNEEAEAGTNKIEMTIPNEYAISSARTTPVPGWTAEVTTTTLPNPVRNGRGTDVTEVATKITWTAQPGNEIAAGTTSYEEFAFTAGPLPGTVDTLMLPVTQTYSNGTVANWDAPPPAEGAEEPENPAPVVELAAESGNGHGGGDQPDTADIAVSQDDTARWLGGAGVAVGALGLGVGAGALLRSRKAAKPTS</sequence>
<keyword evidence="2" id="KW-0472">Membrane</keyword>
<protein>
    <submittedName>
        <fullName evidence="5">Uncharacterized protein YcnI</fullName>
    </submittedName>
</protein>
<evidence type="ECO:0000313" key="5">
    <source>
        <dbReference type="EMBL" id="SFB62677.1"/>
    </source>
</evidence>
<name>A0A1I1CJL4_9PSEU</name>
<feature type="domain" description="YncI copper-binding" evidence="4">
    <location>
        <begin position="31"/>
        <end position="185"/>
    </location>
</feature>
<dbReference type="EMBL" id="FOKG01000031">
    <property type="protein sequence ID" value="SFB62677.1"/>
    <property type="molecule type" value="Genomic_DNA"/>
</dbReference>
<evidence type="ECO:0000256" key="2">
    <source>
        <dbReference type="SAM" id="Phobius"/>
    </source>
</evidence>
<keyword evidence="3" id="KW-0732">Signal</keyword>
<evidence type="ECO:0000256" key="3">
    <source>
        <dbReference type="SAM" id="SignalP"/>
    </source>
</evidence>
<evidence type="ECO:0000313" key="6">
    <source>
        <dbReference type="Proteomes" id="UP000243799"/>
    </source>
</evidence>
<dbReference type="Gene3D" id="2.60.40.2230">
    <property type="entry name" value="Uncharacterised protein YcnI-like PF07987, DUF1775"/>
    <property type="match status" value="1"/>
</dbReference>
<dbReference type="CDD" id="cd08545">
    <property type="entry name" value="YcnI_like"/>
    <property type="match status" value="1"/>
</dbReference>
<feature type="chain" id="PRO_5017441006" evidence="3">
    <location>
        <begin position="31"/>
        <end position="245"/>
    </location>
</feature>
<dbReference type="Proteomes" id="UP000243799">
    <property type="component" value="Unassembled WGS sequence"/>
</dbReference>
<dbReference type="OrthoDB" id="9810871at2"/>
<reference evidence="6" key="1">
    <citation type="submission" date="2016-10" db="EMBL/GenBank/DDBJ databases">
        <authorList>
            <person name="Varghese N."/>
            <person name="Submissions S."/>
        </authorList>
    </citation>
    <scope>NUCLEOTIDE SEQUENCE [LARGE SCALE GENOMIC DNA]</scope>
    <source>
        <strain evidence="6">CGMCC 4.3568</strain>
    </source>
</reference>
<dbReference type="InterPro" id="IPR012533">
    <property type="entry name" value="YcnI-copper_dom"/>
</dbReference>
<keyword evidence="6" id="KW-1185">Reference proteome</keyword>
<feature type="signal peptide" evidence="3">
    <location>
        <begin position="1"/>
        <end position="30"/>
    </location>
</feature>
<proteinExistence type="predicted"/>
<keyword evidence="2" id="KW-0812">Transmembrane</keyword>
<evidence type="ECO:0000259" key="4">
    <source>
        <dbReference type="Pfam" id="PF07987"/>
    </source>
</evidence>
<feature type="transmembrane region" description="Helical" evidence="2">
    <location>
        <begin position="214"/>
        <end position="235"/>
    </location>
</feature>
<dbReference type="STRING" id="490629.SAMN05216266_13135"/>
<dbReference type="AlphaFoldDB" id="A0A1I1CJL4"/>
<dbReference type="Pfam" id="PF07987">
    <property type="entry name" value="DUF1775"/>
    <property type="match status" value="1"/>
</dbReference>